<dbReference type="Proteomes" id="UP000621799">
    <property type="component" value="Unassembled WGS sequence"/>
</dbReference>
<protein>
    <submittedName>
        <fullName evidence="2">Uncharacterized protein</fullName>
    </submittedName>
</protein>
<evidence type="ECO:0000256" key="1">
    <source>
        <dbReference type="SAM" id="Phobius"/>
    </source>
</evidence>
<keyword evidence="1" id="KW-1133">Transmembrane helix</keyword>
<reference evidence="2" key="1">
    <citation type="submission" date="2020-10" db="EMBL/GenBank/DDBJ databases">
        <authorList>
            <person name="Castelo-Branco R."/>
            <person name="Eusebio N."/>
            <person name="Adriana R."/>
            <person name="Vieira A."/>
            <person name="Brugerolle De Fraissinette N."/>
            <person name="Rezende De Castro R."/>
            <person name="Schneider M.P."/>
            <person name="Vasconcelos V."/>
            <person name="Leao P.N."/>
        </authorList>
    </citation>
    <scope>NUCLEOTIDE SEQUENCE</scope>
    <source>
        <strain evidence="2">LEGE 11467</strain>
    </source>
</reference>
<feature type="transmembrane region" description="Helical" evidence="1">
    <location>
        <begin position="84"/>
        <end position="102"/>
    </location>
</feature>
<evidence type="ECO:0000313" key="2">
    <source>
        <dbReference type="EMBL" id="MBE9040092.1"/>
    </source>
</evidence>
<dbReference type="RefSeq" id="WP_264320350.1">
    <property type="nucleotide sequence ID" value="NZ_JADEXN010000055.1"/>
</dbReference>
<comment type="caution">
    <text evidence="2">The sequence shown here is derived from an EMBL/GenBank/DDBJ whole genome shotgun (WGS) entry which is preliminary data.</text>
</comment>
<organism evidence="2 3">
    <name type="scientific">Zarconia navalis LEGE 11467</name>
    <dbReference type="NCBI Taxonomy" id="1828826"/>
    <lineage>
        <taxon>Bacteria</taxon>
        <taxon>Bacillati</taxon>
        <taxon>Cyanobacteriota</taxon>
        <taxon>Cyanophyceae</taxon>
        <taxon>Oscillatoriophycideae</taxon>
        <taxon>Oscillatoriales</taxon>
        <taxon>Oscillatoriales incertae sedis</taxon>
        <taxon>Zarconia</taxon>
        <taxon>Zarconia navalis</taxon>
    </lineage>
</organism>
<gene>
    <name evidence="2" type="ORF">IQ235_04705</name>
</gene>
<keyword evidence="1" id="KW-0472">Membrane</keyword>
<dbReference type="EMBL" id="JADEXN010000055">
    <property type="protein sequence ID" value="MBE9040092.1"/>
    <property type="molecule type" value="Genomic_DNA"/>
</dbReference>
<keyword evidence="1" id="KW-0812">Transmembrane</keyword>
<feature type="transmembrane region" description="Helical" evidence="1">
    <location>
        <begin position="55"/>
        <end position="72"/>
    </location>
</feature>
<dbReference type="AlphaFoldDB" id="A0A928VTQ3"/>
<name>A0A928VTQ3_9CYAN</name>
<sequence length="110" mass="12340">MLAHYTSLIVAIVKSFLFWERFDELWAPVTLFICIGRGILTIYAGQIARATTRRIWPQMTIVIVLALLIFLPTSFKDTGIEYEVLAVVLVSPISNVLMALIGEIKKSLAD</sequence>
<keyword evidence="3" id="KW-1185">Reference proteome</keyword>
<feature type="transmembrane region" description="Helical" evidence="1">
    <location>
        <begin position="25"/>
        <end position="43"/>
    </location>
</feature>
<proteinExistence type="predicted"/>
<accession>A0A928VTQ3</accession>
<evidence type="ECO:0000313" key="3">
    <source>
        <dbReference type="Proteomes" id="UP000621799"/>
    </source>
</evidence>